<name>A0A150WYA3_9BACT</name>
<dbReference type="PROSITE" id="PS51257">
    <property type="entry name" value="PROKAR_LIPOPROTEIN"/>
    <property type="match status" value="1"/>
</dbReference>
<reference evidence="1 2" key="1">
    <citation type="submission" date="2016-01" db="EMBL/GenBank/DDBJ databases">
        <title>Genome sequencing of Roseivirga spongicola UST030701-084.</title>
        <authorList>
            <person name="Selvaratnam C."/>
            <person name="Thevarajoo S."/>
            <person name="Goh K.M."/>
            <person name="Ee R."/>
            <person name="Chan K.-G."/>
            <person name="Chong C.S."/>
        </authorList>
    </citation>
    <scope>NUCLEOTIDE SEQUENCE [LARGE SCALE GENOMIC DNA]</scope>
    <source>
        <strain evidence="1 2">UST030701-084</strain>
    </source>
</reference>
<dbReference type="AlphaFoldDB" id="A0A150WYA3"/>
<organism evidence="1 2">
    <name type="scientific">Roseivirga spongicola</name>
    <dbReference type="NCBI Taxonomy" id="333140"/>
    <lineage>
        <taxon>Bacteria</taxon>
        <taxon>Pseudomonadati</taxon>
        <taxon>Bacteroidota</taxon>
        <taxon>Cytophagia</taxon>
        <taxon>Cytophagales</taxon>
        <taxon>Roseivirgaceae</taxon>
        <taxon>Roseivirga</taxon>
    </lineage>
</organism>
<proteinExistence type="predicted"/>
<dbReference type="OrthoDB" id="832665at2"/>
<sequence>MNYRKLQLLLGLILIVSCGHKKETLENKPNPDQFQSIVINRNPPELKFADLIEKVEVVKLEETEESLLGVIFNLTIHNDLIVIPNTKSNSLYFFNRKGEFIRQLNRNGDGPEEYSSLWSYWLKGDTVKIYDNDRSRVVSYDFEGNYLSELKLPKNAMHVYENEGGYWTDYSHRFTGDSTNYELVRYNQNMQEPIEFLPFNRPFGFPIVTTTNSMIPYKDVLVYKQILNDSTYLIKDAGIKPFIHFDFGADFLWRDEKVLNNPSIAMNEIRDANKVWMIWPKIGEQLIYLTYNTSFEDSFQMVIDRATGKQFSLDTRKNAEEKLGLMFDQWLGNNTMLIPINSLDLSELLEDLDESQYSFREGSSLDVIESSENPALMWVKFKKSLK</sequence>
<evidence type="ECO:0000313" key="2">
    <source>
        <dbReference type="Proteomes" id="UP000075606"/>
    </source>
</evidence>
<comment type="caution">
    <text evidence="1">The sequence shown here is derived from an EMBL/GenBank/DDBJ whole genome shotgun (WGS) entry which is preliminary data.</text>
</comment>
<dbReference type="STRING" id="333140.AWW68_18150"/>
<dbReference type="RefSeq" id="WP_068225066.1">
    <property type="nucleotide sequence ID" value="NZ_LRPC01000032.1"/>
</dbReference>
<accession>A0A150WYA3</accession>
<dbReference type="Pfam" id="PF17170">
    <property type="entry name" value="DUF5128"/>
    <property type="match status" value="1"/>
</dbReference>
<dbReference type="Proteomes" id="UP000075606">
    <property type="component" value="Unassembled WGS sequence"/>
</dbReference>
<evidence type="ECO:0000313" key="1">
    <source>
        <dbReference type="EMBL" id="KYG71470.1"/>
    </source>
</evidence>
<dbReference type="EMBL" id="LRPC01000032">
    <property type="protein sequence ID" value="KYG71470.1"/>
    <property type="molecule type" value="Genomic_DNA"/>
</dbReference>
<evidence type="ECO:0008006" key="3">
    <source>
        <dbReference type="Google" id="ProtNLM"/>
    </source>
</evidence>
<keyword evidence="2" id="KW-1185">Reference proteome</keyword>
<protein>
    <recommendedName>
        <fullName evidence="3">6-bladed beta-propeller</fullName>
    </recommendedName>
</protein>
<gene>
    <name evidence="1" type="ORF">AWW68_18150</name>
</gene>